<evidence type="ECO:0008006" key="3">
    <source>
        <dbReference type="Google" id="ProtNLM"/>
    </source>
</evidence>
<name>A0AAV0XUF0_9HEMI</name>
<proteinExistence type="predicted"/>
<dbReference type="PANTHER" id="PTHR33053">
    <property type="entry name" value="PROTEIN, PUTATIVE-RELATED"/>
    <property type="match status" value="1"/>
</dbReference>
<protein>
    <recommendedName>
        <fullName evidence="3">Transposase domain-containing protein</fullName>
    </recommendedName>
</protein>
<comment type="caution">
    <text evidence="1">The sequence shown here is derived from an EMBL/GenBank/DDBJ whole genome shotgun (WGS) entry which is preliminary data.</text>
</comment>
<organism evidence="1 2">
    <name type="scientific">Macrosiphum euphorbiae</name>
    <name type="common">potato aphid</name>
    <dbReference type="NCBI Taxonomy" id="13131"/>
    <lineage>
        <taxon>Eukaryota</taxon>
        <taxon>Metazoa</taxon>
        <taxon>Ecdysozoa</taxon>
        <taxon>Arthropoda</taxon>
        <taxon>Hexapoda</taxon>
        <taxon>Insecta</taxon>
        <taxon>Pterygota</taxon>
        <taxon>Neoptera</taxon>
        <taxon>Paraneoptera</taxon>
        <taxon>Hemiptera</taxon>
        <taxon>Sternorrhyncha</taxon>
        <taxon>Aphidomorpha</taxon>
        <taxon>Aphidoidea</taxon>
        <taxon>Aphididae</taxon>
        <taxon>Macrosiphini</taxon>
        <taxon>Macrosiphum</taxon>
    </lineage>
</organism>
<evidence type="ECO:0000313" key="2">
    <source>
        <dbReference type="Proteomes" id="UP001160148"/>
    </source>
</evidence>
<dbReference type="EMBL" id="CARXXK010000938">
    <property type="protein sequence ID" value="CAI6371388.1"/>
    <property type="molecule type" value="Genomic_DNA"/>
</dbReference>
<accession>A0AAV0XUF0</accession>
<evidence type="ECO:0000313" key="1">
    <source>
        <dbReference type="EMBL" id="CAI6371388.1"/>
    </source>
</evidence>
<sequence length="704" mass="80507">MKKLNALSYRSKKRRIDEELQSHLSNFSSLECSSTINNSINHNTDRQITENYPENLVVSNNYDLLPENNVSTNNAFLNIQEPPLQPESSDDHFDSASYPNIDSLLDDNLTLNTEKAFKNELAEWAIQNKIAHTALNSLLLILKQHKCFSFLPKDARTILHTKPIDICKMRDVNPGKYYHFGIENGIIRSFSNCDVRVQRLDEIKLVIGIDGLPISRSSSNQFWPILAYIRSKLNTVFPVGLYFGTEKPIDSNDFLKDFVNEATQLVSNGILIQNCAYKVVIDVFCCDTPARSFVLKTKGHNGFFSCTRCEIEGEYKENRLCFPYSDISNREVKRTHDNYLNQTDINHHSSATSISSVVEISGVNVVSSFSLDYMHLVTLGVMKKLILLWMKGPLNVRLPYSKIKQISNLLLSYKSKFPCEFSRKPRTLQEVLRWKATEFRSFLLYIGPIVLKNIVSKDCYKNFMALNIAMIILLSPNLGSLVQYADNLLNYFVLTFEQIYGQYLISSNIHGLIHLVDDYKQYGPLDNCSAFPFENYMKVLKNMLRQPNKPLEQVVKRFSECDNFNLSSNTNNQSNNRLLKGPHNNGPLLVGCVNPQFNTLVLENYKLKVKIDADSYFASKTNDIIKLINIAHSNDTGSIVLIGRKFELKELFYDEPIQSSYFGIYTVKNLSMNMSTWTINDIQRKVMLLSVNNISIAIPLLHHS</sequence>
<dbReference type="PANTHER" id="PTHR33053:SF24">
    <property type="entry name" value="TRANSPOSASE DOMAIN-CONTAINING PROTEIN"/>
    <property type="match status" value="1"/>
</dbReference>
<gene>
    <name evidence="1" type="ORF">MEUPH1_LOCUS25396</name>
</gene>
<reference evidence="1 2" key="1">
    <citation type="submission" date="2023-01" db="EMBL/GenBank/DDBJ databases">
        <authorList>
            <person name="Whitehead M."/>
        </authorList>
    </citation>
    <scope>NUCLEOTIDE SEQUENCE [LARGE SCALE GENOMIC DNA]</scope>
</reference>
<dbReference type="Proteomes" id="UP001160148">
    <property type="component" value="Unassembled WGS sequence"/>
</dbReference>
<dbReference type="AlphaFoldDB" id="A0AAV0XUF0"/>
<keyword evidence="2" id="KW-1185">Reference proteome</keyword>